<name>A0A9P1IXC7_9PELO</name>
<dbReference type="AlphaFoldDB" id="A0A9P1IXC7"/>
<feature type="compositionally biased region" description="Pro residues" evidence="1">
    <location>
        <begin position="86"/>
        <end position="108"/>
    </location>
</feature>
<organism evidence="3 4">
    <name type="scientific">Caenorhabditis angaria</name>
    <dbReference type="NCBI Taxonomy" id="860376"/>
    <lineage>
        <taxon>Eukaryota</taxon>
        <taxon>Metazoa</taxon>
        <taxon>Ecdysozoa</taxon>
        <taxon>Nematoda</taxon>
        <taxon>Chromadorea</taxon>
        <taxon>Rhabditida</taxon>
        <taxon>Rhabditina</taxon>
        <taxon>Rhabditomorpha</taxon>
        <taxon>Rhabditoidea</taxon>
        <taxon>Rhabditidae</taxon>
        <taxon>Peloderinae</taxon>
        <taxon>Caenorhabditis</taxon>
    </lineage>
</organism>
<proteinExistence type="predicted"/>
<feature type="compositionally biased region" description="Pro residues" evidence="1">
    <location>
        <begin position="127"/>
        <end position="136"/>
    </location>
</feature>
<evidence type="ECO:0000313" key="4">
    <source>
        <dbReference type="Proteomes" id="UP001152747"/>
    </source>
</evidence>
<keyword evidence="4" id="KW-1185">Reference proteome</keyword>
<dbReference type="Proteomes" id="UP001152747">
    <property type="component" value="Unassembled WGS sequence"/>
</dbReference>
<sequence length="143" mass="16233">MVLKYFLFFVSTSFALGPPGISIDDTPITVTSARTAPPQVIFTPATTLRPPPVRRVVAVATTQRPVAQPQQKWPQSQSQDPWSDNRPPPPPWWDRPPPPWGWPHPPPPPHHRPPWGWPPPPHHRGWPHPPPPPPPEWDNNQWG</sequence>
<evidence type="ECO:0000256" key="1">
    <source>
        <dbReference type="SAM" id="MobiDB-lite"/>
    </source>
</evidence>
<gene>
    <name evidence="3" type="ORF">CAMP_LOCUS15472</name>
</gene>
<feature type="compositionally biased region" description="Low complexity" evidence="1">
    <location>
        <begin position="59"/>
        <end position="84"/>
    </location>
</feature>
<evidence type="ECO:0000313" key="3">
    <source>
        <dbReference type="EMBL" id="CAI5452835.1"/>
    </source>
</evidence>
<protein>
    <submittedName>
        <fullName evidence="3">Uncharacterized protein</fullName>
    </submittedName>
</protein>
<evidence type="ECO:0000256" key="2">
    <source>
        <dbReference type="SAM" id="SignalP"/>
    </source>
</evidence>
<keyword evidence="2" id="KW-0732">Signal</keyword>
<feature type="signal peptide" evidence="2">
    <location>
        <begin position="1"/>
        <end position="15"/>
    </location>
</feature>
<feature type="region of interest" description="Disordered" evidence="1">
    <location>
        <begin position="59"/>
        <end position="143"/>
    </location>
</feature>
<dbReference type="EMBL" id="CANHGI010000005">
    <property type="protein sequence ID" value="CAI5452835.1"/>
    <property type="molecule type" value="Genomic_DNA"/>
</dbReference>
<reference evidence="3" key="1">
    <citation type="submission" date="2022-11" db="EMBL/GenBank/DDBJ databases">
        <authorList>
            <person name="Kikuchi T."/>
        </authorList>
    </citation>
    <scope>NUCLEOTIDE SEQUENCE</scope>
    <source>
        <strain evidence="3">PS1010</strain>
    </source>
</reference>
<feature type="chain" id="PRO_5040208140" evidence="2">
    <location>
        <begin position="16"/>
        <end position="143"/>
    </location>
</feature>
<comment type="caution">
    <text evidence="3">The sequence shown here is derived from an EMBL/GenBank/DDBJ whole genome shotgun (WGS) entry which is preliminary data.</text>
</comment>
<accession>A0A9P1IXC7</accession>